<dbReference type="GO" id="GO:0009060">
    <property type="term" value="P:aerobic respiration"/>
    <property type="evidence" value="ECO:0007669"/>
    <property type="project" value="TreeGrafter"/>
</dbReference>
<dbReference type="PROSITE" id="PS00668">
    <property type="entry name" value="COMPLEX1_ND1_2"/>
    <property type="match status" value="1"/>
</dbReference>
<evidence type="ECO:0000313" key="10">
    <source>
        <dbReference type="EMBL" id="AAK95504.1"/>
    </source>
</evidence>
<feature type="transmembrane region" description="Helical" evidence="9">
    <location>
        <begin position="103"/>
        <end position="124"/>
    </location>
</feature>
<comment type="similarity">
    <text evidence="2 7">Belongs to the complex I subunit 1 family.</text>
</comment>
<dbReference type="GO" id="GO:0005743">
    <property type="term" value="C:mitochondrial inner membrane"/>
    <property type="evidence" value="ECO:0007669"/>
    <property type="project" value="UniProtKB-SubCell"/>
</dbReference>
<reference evidence="10" key="1">
    <citation type="journal article" date="2001" name="Mol. Biol. Evol.">
        <title>The complete mitochondrial genome of the articulate brachiopod Terebratalia transversa.</title>
        <authorList>
            <person name="Helfenbein K.G."/>
            <person name="Brown W.M."/>
            <person name="Boore J.L."/>
        </authorList>
    </citation>
    <scope>NUCLEOTIDE SEQUENCE</scope>
</reference>
<dbReference type="HAMAP" id="MF_01350">
    <property type="entry name" value="NDH1_NuoH"/>
    <property type="match status" value="1"/>
</dbReference>
<dbReference type="EC" id="7.1.1.2" evidence="8"/>
<evidence type="ECO:0000256" key="4">
    <source>
        <dbReference type="ARBA" id="ARBA00022692"/>
    </source>
</evidence>
<organism evidence="10">
    <name type="scientific">Terebratalia transversa</name>
    <name type="common">Transverse lampshell</name>
    <dbReference type="NCBI Taxonomy" id="34513"/>
    <lineage>
        <taxon>Eukaryota</taxon>
        <taxon>Metazoa</taxon>
        <taxon>Spiralia</taxon>
        <taxon>Lophotrochozoa</taxon>
        <taxon>Brachiopoda</taxon>
        <taxon>Rhynchonelliformea</taxon>
        <taxon>Rhynchonellata</taxon>
        <taxon>Terebratellidina</taxon>
        <taxon>Laqueoidea</taxon>
        <taxon>Laqueidae</taxon>
        <taxon>Terebratalia</taxon>
    </lineage>
</organism>
<feature type="transmembrane region" description="Helical" evidence="9">
    <location>
        <begin position="6"/>
        <end position="24"/>
    </location>
</feature>
<feature type="transmembrane region" description="Helical" evidence="9">
    <location>
        <begin position="145"/>
        <end position="163"/>
    </location>
</feature>
<evidence type="ECO:0000256" key="5">
    <source>
        <dbReference type="ARBA" id="ARBA00022989"/>
    </source>
</evidence>
<proteinExistence type="inferred from homology"/>
<dbReference type="CTD" id="4535"/>
<keyword evidence="8" id="KW-0830">Ubiquinone</keyword>
<comment type="catalytic activity">
    <reaction evidence="8">
        <text>a ubiquinone + NADH + 5 H(+)(in) = a ubiquinol + NAD(+) + 4 H(+)(out)</text>
        <dbReference type="Rhea" id="RHEA:29091"/>
        <dbReference type="Rhea" id="RHEA-COMP:9565"/>
        <dbReference type="Rhea" id="RHEA-COMP:9566"/>
        <dbReference type="ChEBI" id="CHEBI:15378"/>
        <dbReference type="ChEBI" id="CHEBI:16389"/>
        <dbReference type="ChEBI" id="CHEBI:17976"/>
        <dbReference type="ChEBI" id="CHEBI:57540"/>
        <dbReference type="ChEBI" id="CHEBI:57945"/>
        <dbReference type="EC" id="7.1.1.2"/>
    </reaction>
</comment>
<evidence type="ECO:0000256" key="6">
    <source>
        <dbReference type="ARBA" id="ARBA00023136"/>
    </source>
</evidence>
<comment type="subcellular location">
    <subcellularLocation>
        <location evidence="1">Membrane</location>
        <topology evidence="1">Multi-pass membrane protein</topology>
    </subcellularLocation>
    <subcellularLocation>
        <location evidence="7">Mitochondrion inner membrane</location>
        <topology evidence="7">Multi-pass membrane protein</topology>
    </subcellularLocation>
</comment>
<dbReference type="PANTHER" id="PTHR11432">
    <property type="entry name" value="NADH DEHYDROGENASE SUBUNIT 1"/>
    <property type="match status" value="1"/>
</dbReference>
<sequence>MVSVTYTLFTLVPILLSMAFFTLLERKILGYAQNRKGPNKVGVGGWLQPILDAVKLLSKDLVSPSRSSKVGFFFAPVAMILLSLIFWLNYWSAFSFSYLSKGVLYFMCVSSLSVYPVFMSGWASNSKYALLGAIRSVAQTISYEISMVLIILVPLCLVGGFDMNLMPGFFWVGVLFPYMVLPWAVTVLAETNRAPFDFAEGESELVSGYNVEYGGVPFTLIFMGEYISILFLSLMTAVLFMGTGMVWVKTLGVAVVFVLVRSALPRLRYDLIMGLTWKCYLPVVLSLMVPLIVLMKCFGG</sequence>
<feature type="transmembrane region" description="Helical" evidence="9">
    <location>
        <begin position="280"/>
        <end position="299"/>
    </location>
</feature>
<feature type="transmembrane region" description="Helical" evidence="9">
    <location>
        <begin position="169"/>
        <end position="189"/>
    </location>
</feature>
<keyword evidence="4 7" id="KW-0812">Transmembrane</keyword>
<keyword evidence="8 10" id="KW-0496">Mitochondrion</keyword>
<dbReference type="AlphaFoldDB" id="Q953X2"/>
<dbReference type="GO" id="GO:0003954">
    <property type="term" value="F:NADH dehydrogenase activity"/>
    <property type="evidence" value="ECO:0007669"/>
    <property type="project" value="TreeGrafter"/>
</dbReference>
<evidence type="ECO:0000256" key="2">
    <source>
        <dbReference type="ARBA" id="ARBA00010535"/>
    </source>
</evidence>
<feature type="transmembrane region" description="Helical" evidence="9">
    <location>
        <begin position="70"/>
        <end position="91"/>
    </location>
</feature>
<dbReference type="RefSeq" id="NP_203513.1">
    <property type="nucleotide sequence ID" value="NC_003086.1"/>
</dbReference>
<dbReference type="GO" id="GO:0008137">
    <property type="term" value="F:NADH dehydrogenase (ubiquinone) activity"/>
    <property type="evidence" value="ECO:0007669"/>
    <property type="project" value="UniProtKB-EC"/>
</dbReference>
<evidence type="ECO:0000256" key="3">
    <source>
        <dbReference type="ARBA" id="ARBA00021009"/>
    </source>
</evidence>
<dbReference type="Pfam" id="PF00146">
    <property type="entry name" value="NADHdh"/>
    <property type="match status" value="1"/>
</dbReference>
<dbReference type="PANTHER" id="PTHR11432:SF3">
    <property type="entry name" value="NADH-UBIQUINONE OXIDOREDUCTASE CHAIN 1"/>
    <property type="match status" value="1"/>
</dbReference>
<geneLocation type="mitochondrion" evidence="10"/>
<feature type="transmembrane region" description="Helical" evidence="9">
    <location>
        <begin position="229"/>
        <end position="260"/>
    </location>
</feature>
<keyword evidence="7" id="KW-0520">NAD</keyword>
<name>Q953X2_TERTR</name>
<keyword evidence="5 9" id="KW-1133">Transmembrane helix</keyword>
<protein>
    <recommendedName>
        <fullName evidence="3 8">NADH-ubiquinone oxidoreductase chain 1</fullName>
        <ecNumber evidence="8">7.1.1.2</ecNumber>
    </recommendedName>
</protein>
<evidence type="ECO:0000256" key="1">
    <source>
        <dbReference type="ARBA" id="ARBA00004141"/>
    </source>
</evidence>
<dbReference type="EMBL" id="AF331161">
    <property type="protein sequence ID" value="AAK95504.1"/>
    <property type="molecule type" value="Genomic_DNA"/>
</dbReference>
<evidence type="ECO:0000256" key="7">
    <source>
        <dbReference type="RuleBase" id="RU000471"/>
    </source>
</evidence>
<evidence type="ECO:0000256" key="9">
    <source>
        <dbReference type="SAM" id="Phobius"/>
    </source>
</evidence>
<keyword evidence="6 9" id="KW-0472">Membrane</keyword>
<dbReference type="GeneID" id="803813"/>
<dbReference type="InterPro" id="IPR018086">
    <property type="entry name" value="NADH_UbQ_OxRdtase_su1_CS"/>
</dbReference>
<accession>Q953X2</accession>
<evidence type="ECO:0000256" key="8">
    <source>
        <dbReference type="RuleBase" id="RU000473"/>
    </source>
</evidence>
<dbReference type="InterPro" id="IPR001694">
    <property type="entry name" value="NADH_UbQ_OxRdtase_su1/FPO"/>
</dbReference>